<dbReference type="InterPro" id="IPR010432">
    <property type="entry name" value="RDD"/>
</dbReference>
<evidence type="ECO:0000259" key="7">
    <source>
        <dbReference type="Pfam" id="PF06271"/>
    </source>
</evidence>
<proteinExistence type="predicted"/>
<feature type="domain" description="RDD" evidence="7">
    <location>
        <begin position="25"/>
        <end position="156"/>
    </location>
</feature>
<keyword evidence="9" id="KW-1185">Reference proteome</keyword>
<keyword evidence="2" id="KW-1003">Cell membrane</keyword>
<name>A0ABY4CD00_9BACT</name>
<sequence length="402" mass="45419">MLFPDLSAPEIKPASSNFKKPAIVSVADRCLALLLDFLIFSPIISLFIAGMVRKTKTFFLLNSVSTEGSIGIVLILLMIMALIVALQTVFLFYWQATPGQLYSQIRVVAYPGSKQRLTLNQCVSRSFFWCFSFFGLALPFLEVLSHPLRRAFHERASDTMVVTLKKESDEGPHPIESRFIGSWMRLSFLLLILFGVVGFFKSYNTLVAGGYRDTGNDSGYACSDIKDKTLSAEARLDSALTLYFLEAVSPECLNKEAEAVLWGSNEQLQGLAYVAKYVLADQEDQQKYLKQICSEQSKNCALAKYLSEGSDKNELSKADQNLLIVKFFNSEELFEQKNFNASLTVVDELQKHPHLKSALEKRFVRSVWALNETQRSKTSGRSPASANKRTWLETFKERYEFK</sequence>
<evidence type="ECO:0000313" key="9">
    <source>
        <dbReference type="Proteomes" id="UP000830116"/>
    </source>
</evidence>
<evidence type="ECO:0000256" key="3">
    <source>
        <dbReference type="ARBA" id="ARBA00022692"/>
    </source>
</evidence>
<keyword evidence="5 6" id="KW-0472">Membrane</keyword>
<dbReference type="EMBL" id="CP093442">
    <property type="protein sequence ID" value="UOF02659.1"/>
    <property type="molecule type" value="Genomic_DNA"/>
</dbReference>
<protein>
    <submittedName>
        <fullName evidence="8">RDD family protein</fullName>
    </submittedName>
</protein>
<dbReference type="RefSeq" id="WP_243540398.1">
    <property type="nucleotide sequence ID" value="NZ_CP093442.1"/>
</dbReference>
<dbReference type="PANTHER" id="PTHR36115:SF6">
    <property type="entry name" value="PROLINE-RICH ANTIGEN HOMOLOG"/>
    <property type="match status" value="1"/>
</dbReference>
<dbReference type="Proteomes" id="UP000830116">
    <property type="component" value="Chromosome"/>
</dbReference>
<gene>
    <name evidence="8" type="ORF">MNR06_06810</name>
</gene>
<evidence type="ECO:0000313" key="8">
    <source>
        <dbReference type="EMBL" id="UOF02659.1"/>
    </source>
</evidence>
<organism evidence="8 9">
    <name type="scientific">Bdellovibrio reynosensis</name>
    <dbReference type="NCBI Taxonomy" id="2835041"/>
    <lineage>
        <taxon>Bacteria</taxon>
        <taxon>Pseudomonadati</taxon>
        <taxon>Bdellovibrionota</taxon>
        <taxon>Bdellovibrionia</taxon>
        <taxon>Bdellovibrionales</taxon>
        <taxon>Pseudobdellovibrionaceae</taxon>
        <taxon>Bdellovibrio</taxon>
    </lineage>
</organism>
<feature type="transmembrane region" description="Helical" evidence="6">
    <location>
        <begin position="183"/>
        <end position="200"/>
    </location>
</feature>
<evidence type="ECO:0000256" key="1">
    <source>
        <dbReference type="ARBA" id="ARBA00004651"/>
    </source>
</evidence>
<evidence type="ECO:0000256" key="5">
    <source>
        <dbReference type="ARBA" id="ARBA00023136"/>
    </source>
</evidence>
<reference evidence="8" key="1">
    <citation type="submission" date="2022-03" db="EMBL/GenBank/DDBJ databases">
        <title>Genome Identification and Characterization of new species Bdellovibrio reynosense LBG001 sp. nov. from a Mexico soil sample.</title>
        <authorList>
            <person name="Camilli A."/>
            <person name="Ajao Y."/>
            <person name="Guo X."/>
        </authorList>
    </citation>
    <scope>NUCLEOTIDE SEQUENCE</scope>
    <source>
        <strain evidence="8">LBG001</strain>
    </source>
</reference>
<feature type="transmembrane region" description="Helical" evidence="6">
    <location>
        <begin position="72"/>
        <end position="94"/>
    </location>
</feature>
<evidence type="ECO:0000256" key="6">
    <source>
        <dbReference type="SAM" id="Phobius"/>
    </source>
</evidence>
<dbReference type="Pfam" id="PF06271">
    <property type="entry name" value="RDD"/>
    <property type="match status" value="1"/>
</dbReference>
<evidence type="ECO:0000256" key="2">
    <source>
        <dbReference type="ARBA" id="ARBA00022475"/>
    </source>
</evidence>
<keyword evidence="4 6" id="KW-1133">Transmembrane helix</keyword>
<keyword evidence="3 6" id="KW-0812">Transmembrane</keyword>
<feature type="transmembrane region" description="Helical" evidence="6">
    <location>
        <begin position="31"/>
        <end position="52"/>
    </location>
</feature>
<feature type="transmembrane region" description="Helical" evidence="6">
    <location>
        <begin position="126"/>
        <end position="145"/>
    </location>
</feature>
<accession>A0ABY4CD00</accession>
<dbReference type="PANTHER" id="PTHR36115">
    <property type="entry name" value="PROLINE-RICH ANTIGEN HOMOLOG-RELATED"/>
    <property type="match status" value="1"/>
</dbReference>
<dbReference type="InterPro" id="IPR051791">
    <property type="entry name" value="Pra-immunoreactive"/>
</dbReference>
<comment type="subcellular location">
    <subcellularLocation>
        <location evidence="1">Cell membrane</location>
        <topology evidence="1">Multi-pass membrane protein</topology>
    </subcellularLocation>
</comment>
<evidence type="ECO:0000256" key="4">
    <source>
        <dbReference type="ARBA" id="ARBA00022989"/>
    </source>
</evidence>